<evidence type="ECO:0000313" key="2">
    <source>
        <dbReference type="Proteomes" id="UP001057418"/>
    </source>
</evidence>
<dbReference type="EMBL" id="ON528933">
    <property type="protein sequence ID" value="USL85103.1"/>
    <property type="molecule type" value="Genomic_DNA"/>
</dbReference>
<evidence type="ECO:0000313" key="1">
    <source>
        <dbReference type="EMBL" id="USL85103.1"/>
    </source>
</evidence>
<reference evidence="1" key="1">
    <citation type="submission" date="2022-05" db="EMBL/GenBank/DDBJ databases">
        <authorList>
            <person name="Ruan C."/>
        </authorList>
    </citation>
    <scope>NUCLEOTIDE SEQUENCE</scope>
</reference>
<sequence>MLITVSKFLRILRKSTPESNAFTNSGAPEVGAKWSVAVHAIADFLEEARKHEGVGYETGIANLDALVHAAPVMDLENMEGVKVIDLSDGPVDVPVKKAAAEALNGPSTVNLSELTADEVEAFVAALDKIPTAEDPHDTKE</sequence>
<accession>A0A9E7SH28</accession>
<keyword evidence="2" id="KW-1185">Reference proteome</keyword>
<proteinExistence type="predicted"/>
<organism evidence="1 2">
    <name type="scientific">Arthrobacter phage SWEP2</name>
    <dbReference type="NCBI Taxonomy" id="2945958"/>
    <lineage>
        <taxon>Viruses</taxon>
        <taxon>Duplodnaviria</taxon>
        <taxon>Heunggongvirae</taxon>
        <taxon>Uroviricota</taxon>
        <taxon>Caudoviricetes</taxon>
        <taxon>Casidaviridae</taxon>
        <taxon>Swepdovirus</taxon>
        <taxon>Swepdovirus SWEP2</taxon>
    </lineage>
</organism>
<name>A0A9E7SH28_9CAUD</name>
<protein>
    <submittedName>
        <fullName evidence="1">Uncharacterized protein</fullName>
    </submittedName>
</protein>
<dbReference type="Proteomes" id="UP001057418">
    <property type="component" value="Segment"/>
</dbReference>